<feature type="chain" id="PRO_5047440531" description="Ig-like domain-containing protein" evidence="1">
    <location>
        <begin position="21"/>
        <end position="664"/>
    </location>
</feature>
<dbReference type="EMBL" id="BAAAOH010000001">
    <property type="protein sequence ID" value="GAA1987294.1"/>
    <property type="molecule type" value="Genomic_DNA"/>
</dbReference>
<accession>A0ABP5DYC5</accession>
<evidence type="ECO:0000256" key="1">
    <source>
        <dbReference type="SAM" id="SignalP"/>
    </source>
</evidence>
<keyword evidence="3" id="KW-1185">Reference proteome</keyword>
<gene>
    <name evidence="2" type="ORF">GCM10009777_21950</name>
</gene>
<evidence type="ECO:0000313" key="3">
    <source>
        <dbReference type="Proteomes" id="UP001500326"/>
    </source>
</evidence>
<keyword evidence="1" id="KW-0732">Signal</keyword>
<sequence length="664" mass="68028">MVTVLALVFAPLVASPAAFADDVDAVSVTAPATSSLTGDLRVGSTVAVQTGPWTPESATLAYAWWQSSAAYVAPVDGVDQNPGATVIDGAASESLTIGPELNGRYVWAVVTGSADGLTPASIVVGGATPVAAGVLTGVPAVSIAGSGLLGATLTATLSAAVPAGVTATYRWQRNGVAISGATAATYTVAIEDVSTSITVVVEFAAPGFTTQTATSGALAVTAQPVTDAPTPTLSGTVRVDSVVTAQPGAWPADTTFTYRWRFIDSKGVVTYSKSTAQSYTPTASTLGKKLSVEVTGTTPGHLPTIRRNASATIAPGVFQTAPAPVVSGAKQVGSTLTAAAGTWAPAATLTYQWKRSGAAISGATKSTYQLTTSDAGKTMTVTVTAKRTSYTTATRTSVPTTTVLKPFAGVTTPKIVGAARGGVTLSVSMPTWSPTPTLSYQWKRGGVAIAGATASTFRLTSRDVGSTITVTVTGERSGYTTRAVTSAATAKVVPANTITRDGLYEVGKHIAPGTYVATGGNNCWFERRSDANVGVEAGALGWQYFYSAGYGGQKVVTIKSTDKYFYTEGCGVWKLPATSVKTAVADGTWIVGKDVSPGIWQVSGPFASDRCKVVFHSSFTGIADVDVIESLYVDAVGDRYYIFVTDKGFTSDGCGTWKRIGNLP</sequence>
<name>A0ABP5DYC5_9MICO</name>
<evidence type="ECO:0008006" key="4">
    <source>
        <dbReference type="Google" id="ProtNLM"/>
    </source>
</evidence>
<organism evidence="2 3">
    <name type="scientific">Microbacterium pumilum</name>
    <dbReference type="NCBI Taxonomy" id="344165"/>
    <lineage>
        <taxon>Bacteria</taxon>
        <taxon>Bacillati</taxon>
        <taxon>Actinomycetota</taxon>
        <taxon>Actinomycetes</taxon>
        <taxon>Micrococcales</taxon>
        <taxon>Microbacteriaceae</taxon>
        <taxon>Microbacterium</taxon>
    </lineage>
</organism>
<comment type="caution">
    <text evidence="2">The sequence shown here is derived from an EMBL/GenBank/DDBJ whole genome shotgun (WGS) entry which is preliminary data.</text>
</comment>
<dbReference type="RefSeq" id="WP_344061798.1">
    <property type="nucleotide sequence ID" value="NZ_BAAAOH010000001.1"/>
</dbReference>
<feature type="signal peptide" evidence="1">
    <location>
        <begin position="1"/>
        <end position="20"/>
    </location>
</feature>
<evidence type="ECO:0000313" key="2">
    <source>
        <dbReference type="EMBL" id="GAA1987294.1"/>
    </source>
</evidence>
<reference evidence="3" key="1">
    <citation type="journal article" date="2019" name="Int. J. Syst. Evol. Microbiol.">
        <title>The Global Catalogue of Microorganisms (GCM) 10K type strain sequencing project: providing services to taxonomists for standard genome sequencing and annotation.</title>
        <authorList>
            <consortium name="The Broad Institute Genomics Platform"/>
            <consortium name="The Broad Institute Genome Sequencing Center for Infectious Disease"/>
            <person name="Wu L."/>
            <person name="Ma J."/>
        </authorList>
    </citation>
    <scope>NUCLEOTIDE SEQUENCE [LARGE SCALE GENOMIC DNA]</scope>
    <source>
        <strain evidence="3">JCM 14902</strain>
    </source>
</reference>
<protein>
    <recommendedName>
        <fullName evidence="4">Ig-like domain-containing protein</fullName>
    </recommendedName>
</protein>
<dbReference type="Gene3D" id="2.60.40.2700">
    <property type="match status" value="5"/>
</dbReference>
<dbReference type="Proteomes" id="UP001500326">
    <property type="component" value="Unassembled WGS sequence"/>
</dbReference>
<proteinExistence type="predicted"/>